<dbReference type="AlphaFoldDB" id="A0A0F3NZ05"/>
<gene>
    <name evidence="1" type="ORF">OTSTA716_1654</name>
</gene>
<name>A0A0F3NZ05_ORITS</name>
<evidence type="ECO:0000313" key="1">
    <source>
        <dbReference type="EMBL" id="KJV73300.1"/>
    </source>
</evidence>
<proteinExistence type="predicted"/>
<sequence length="111" mass="12224">MVFDEETQKSWPALTIFVKNEAGEITGAKILTLNSKTYNKADIPEKSIGTISGSFAEIAQQNSKYSPVTIITKDIETALTIQQAGVEGKSYVQLKPKICKTIILAQKKRSF</sequence>
<comment type="caution">
    <text evidence="1">The sequence shown here is derived from an EMBL/GenBank/DDBJ whole genome shotgun (WGS) entry which is preliminary data.</text>
</comment>
<dbReference type="PATRIC" id="fig|1359175.3.peg.2871"/>
<reference evidence="1 2" key="1">
    <citation type="submission" date="2015-01" db="EMBL/GenBank/DDBJ databases">
        <title>Genome Sequencing of Rickettsiales.</title>
        <authorList>
            <person name="Daugherty S.C."/>
            <person name="Su Q."/>
            <person name="Abolude K."/>
            <person name="Beier-Sexton M."/>
            <person name="Carlyon J.A."/>
            <person name="Carter R."/>
            <person name="Day N.P."/>
            <person name="Dumler S.J."/>
            <person name="Dyachenko V."/>
            <person name="Godinez A."/>
            <person name="Kurtti T.J."/>
            <person name="Lichay M."/>
            <person name="Mullins K.E."/>
            <person name="Ott S."/>
            <person name="Pappas-Brown V."/>
            <person name="Paris D.H."/>
            <person name="Patel P."/>
            <person name="Richards A.L."/>
            <person name="Sadzewicz L."/>
            <person name="Sears K."/>
            <person name="Seidman D."/>
            <person name="Sengamalay N."/>
            <person name="Stenos J."/>
            <person name="Tallon L.J."/>
            <person name="Vincent G."/>
            <person name="Fraser C.M."/>
            <person name="Munderloh U."/>
            <person name="Dunning-Hotopp J.C."/>
        </authorList>
    </citation>
    <scope>NUCLEOTIDE SEQUENCE [LARGE SCALE GENOMIC DNA]</scope>
    <source>
        <strain evidence="1 2">TA716</strain>
    </source>
</reference>
<dbReference type="EMBL" id="LAOA01000081">
    <property type="protein sequence ID" value="KJV73300.1"/>
    <property type="molecule type" value="Genomic_DNA"/>
</dbReference>
<evidence type="ECO:0000313" key="2">
    <source>
        <dbReference type="Proteomes" id="UP000033671"/>
    </source>
</evidence>
<dbReference type="Proteomes" id="UP000033671">
    <property type="component" value="Unassembled WGS sequence"/>
</dbReference>
<organism evidence="1 2">
    <name type="scientific">Orientia tsutsugamushi str. TA716</name>
    <dbReference type="NCBI Taxonomy" id="1359175"/>
    <lineage>
        <taxon>Bacteria</taxon>
        <taxon>Pseudomonadati</taxon>
        <taxon>Pseudomonadota</taxon>
        <taxon>Alphaproteobacteria</taxon>
        <taxon>Rickettsiales</taxon>
        <taxon>Rickettsiaceae</taxon>
        <taxon>Rickettsieae</taxon>
        <taxon>Orientia</taxon>
    </lineage>
</organism>
<protein>
    <submittedName>
        <fullName evidence="1">Putative conjugative transfer protein TraI</fullName>
    </submittedName>
</protein>
<accession>A0A0F3NZ05</accession>